<dbReference type="PANTHER" id="PTHR42944">
    <property type="entry name" value="ADENINE DNA GLYCOSYLASE"/>
    <property type="match status" value="1"/>
</dbReference>
<keyword evidence="8" id="KW-0234">DNA repair</keyword>
<evidence type="ECO:0000256" key="7">
    <source>
        <dbReference type="ARBA" id="ARBA00023014"/>
    </source>
</evidence>
<evidence type="ECO:0000259" key="10">
    <source>
        <dbReference type="Pfam" id="PF14815"/>
    </source>
</evidence>
<accession>A0A7S1FLC6</accession>
<feature type="domain" description="Adenine DNA glycosylase C-terminal" evidence="10">
    <location>
        <begin position="48"/>
        <end position="200"/>
    </location>
</feature>
<reference evidence="11" key="1">
    <citation type="submission" date="2021-01" db="EMBL/GenBank/DDBJ databases">
        <authorList>
            <person name="Corre E."/>
            <person name="Pelletier E."/>
            <person name="Niang G."/>
            <person name="Scheremetjew M."/>
            <person name="Finn R."/>
            <person name="Kale V."/>
            <person name="Holt S."/>
            <person name="Cochrane G."/>
            <person name="Meng A."/>
            <person name="Brown T."/>
            <person name="Cohen L."/>
        </authorList>
    </citation>
    <scope>NUCLEOTIDE SEQUENCE</scope>
    <source>
        <strain evidence="11">308</strain>
    </source>
</reference>
<dbReference type="AlphaFoldDB" id="A0A7S1FLC6"/>
<dbReference type="PANTHER" id="PTHR42944:SF1">
    <property type="entry name" value="ADENINE DNA GLYCOSYLASE"/>
    <property type="match status" value="1"/>
</dbReference>
<dbReference type="GO" id="GO:0035485">
    <property type="term" value="F:adenine/guanine mispair binding"/>
    <property type="evidence" value="ECO:0007669"/>
    <property type="project" value="TreeGrafter"/>
</dbReference>
<dbReference type="GO" id="GO:0005634">
    <property type="term" value="C:nucleus"/>
    <property type="evidence" value="ECO:0007669"/>
    <property type="project" value="TreeGrafter"/>
</dbReference>
<keyword evidence="3" id="KW-0479">Metal-binding</keyword>
<dbReference type="EMBL" id="HBFR01000384">
    <property type="protein sequence ID" value="CAD8873098.1"/>
    <property type="molecule type" value="Transcribed_RNA"/>
</dbReference>
<evidence type="ECO:0000256" key="3">
    <source>
        <dbReference type="ARBA" id="ARBA00022723"/>
    </source>
</evidence>
<dbReference type="Pfam" id="PF14815">
    <property type="entry name" value="NUDIX_4"/>
    <property type="match status" value="1"/>
</dbReference>
<dbReference type="GO" id="GO:0034039">
    <property type="term" value="F:8-oxo-7,8-dihydroguanine DNA N-glycosylase activity"/>
    <property type="evidence" value="ECO:0007669"/>
    <property type="project" value="TreeGrafter"/>
</dbReference>
<evidence type="ECO:0000256" key="5">
    <source>
        <dbReference type="ARBA" id="ARBA00022801"/>
    </source>
</evidence>
<keyword evidence="9" id="KW-0326">Glycosidase</keyword>
<evidence type="ECO:0000256" key="1">
    <source>
        <dbReference type="ARBA" id="ARBA00001966"/>
    </source>
</evidence>
<comment type="cofactor">
    <cofactor evidence="1">
        <name>[4Fe-4S] cluster</name>
        <dbReference type="ChEBI" id="CHEBI:49883"/>
    </cofactor>
</comment>
<sequence length="202" mass="22852">MTAAHAAIPIPPPKKAKREEVLAVAAIQGIFCNGDSNSPKVSGNTIEKRWLMIQRSNSGLLAGQWEFPSTCLWVSEKNAKQEKKTKNKKNKMSEDGLVALIDERERQKSLTHFLRQLENDDHPYKLSEVQRKSAGGRERPLQHIFSHIRHTMYVETGETIILDFDGPMQWISSDGRVLQWMSSADFDRVGITSGVKKILNLL</sequence>
<evidence type="ECO:0000256" key="2">
    <source>
        <dbReference type="ARBA" id="ARBA00022485"/>
    </source>
</evidence>
<evidence type="ECO:0000256" key="8">
    <source>
        <dbReference type="ARBA" id="ARBA00023204"/>
    </source>
</evidence>
<dbReference type="InterPro" id="IPR044298">
    <property type="entry name" value="MIG/MutY"/>
</dbReference>
<evidence type="ECO:0000313" key="11">
    <source>
        <dbReference type="EMBL" id="CAD8873098.1"/>
    </source>
</evidence>
<dbReference type="GO" id="GO:0032357">
    <property type="term" value="F:oxidized purine DNA binding"/>
    <property type="evidence" value="ECO:0007669"/>
    <property type="project" value="TreeGrafter"/>
</dbReference>
<dbReference type="Gene3D" id="3.90.79.10">
    <property type="entry name" value="Nucleoside Triphosphate Pyrophosphohydrolase"/>
    <property type="match status" value="1"/>
</dbReference>
<dbReference type="GO" id="GO:0000701">
    <property type="term" value="F:purine-specific mismatch base pair DNA N-glycosylase activity"/>
    <property type="evidence" value="ECO:0007669"/>
    <property type="project" value="TreeGrafter"/>
</dbReference>
<dbReference type="GO" id="GO:0006298">
    <property type="term" value="P:mismatch repair"/>
    <property type="evidence" value="ECO:0007669"/>
    <property type="project" value="TreeGrafter"/>
</dbReference>
<dbReference type="SUPFAM" id="SSF55811">
    <property type="entry name" value="Nudix"/>
    <property type="match status" value="1"/>
</dbReference>
<proteinExistence type="predicted"/>
<dbReference type="InterPro" id="IPR015797">
    <property type="entry name" value="NUDIX_hydrolase-like_dom_sf"/>
</dbReference>
<keyword evidence="2" id="KW-0004">4Fe-4S</keyword>
<name>A0A7S1FLC6_9STRA</name>
<gene>
    <name evidence="11" type="ORF">CHYS00102_LOCUS256</name>
</gene>
<evidence type="ECO:0000256" key="4">
    <source>
        <dbReference type="ARBA" id="ARBA00022763"/>
    </source>
</evidence>
<keyword evidence="7" id="KW-0411">Iron-sulfur</keyword>
<evidence type="ECO:0000256" key="9">
    <source>
        <dbReference type="ARBA" id="ARBA00023295"/>
    </source>
</evidence>
<dbReference type="InterPro" id="IPR029119">
    <property type="entry name" value="MutY_C"/>
</dbReference>
<dbReference type="GO" id="GO:0051539">
    <property type="term" value="F:4 iron, 4 sulfur cluster binding"/>
    <property type="evidence" value="ECO:0007669"/>
    <property type="project" value="UniProtKB-KW"/>
</dbReference>
<keyword evidence="4" id="KW-0227">DNA damage</keyword>
<keyword evidence="5" id="KW-0378">Hydrolase</keyword>
<keyword evidence="6" id="KW-0408">Iron</keyword>
<dbReference type="GO" id="GO:0006284">
    <property type="term" value="P:base-excision repair"/>
    <property type="evidence" value="ECO:0007669"/>
    <property type="project" value="InterPro"/>
</dbReference>
<organism evidence="11">
    <name type="scientific">Corethron hystrix</name>
    <dbReference type="NCBI Taxonomy" id="216773"/>
    <lineage>
        <taxon>Eukaryota</taxon>
        <taxon>Sar</taxon>
        <taxon>Stramenopiles</taxon>
        <taxon>Ochrophyta</taxon>
        <taxon>Bacillariophyta</taxon>
        <taxon>Coscinodiscophyceae</taxon>
        <taxon>Corethrophycidae</taxon>
        <taxon>Corethrales</taxon>
        <taxon>Corethraceae</taxon>
        <taxon>Corethron</taxon>
    </lineage>
</organism>
<evidence type="ECO:0000256" key="6">
    <source>
        <dbReference type="ARBA" id="ARBA00023004"/>
    </source>
</evidence>
<dbReference type="GO" id="GO:0046872">
    <property type="term" value="F:metal ion binding"/>
    <property type="evidence" value="ECO:0007669"/>
    <property type="project" value="UniProtKB-KW"/>
</dbReference>
<protein>
    <recommendedName>
        <fullName evidence="10">Adenine DNA glycosylase C-terminal domain-containing protein</fullName>
    </recommendedName>
</protein>